<dbReference type="EMBL" id="JABSTR010002821">
    <property type="protein sequence ID" value="KAH9384631.1"/>
    <property type="molecule type" value="Genomic_DNA"/>
</dbReference>
<sequence length="70" mass="7916">MAERGTPKGNLQKPSRHDSIDFCFQSMCRCHGEDGRTLIQRVRYFQRTGRLWGRGELHDGLADVGAVAPE</sequence>
<name>A0A9J6H1N5_HAELO</name>
<dbReference type="AlphaFoldDB" id="A0A9J6H1N5"/>
<reference evidence="1 2" key="1">
    <citation type="journal article" date="2020" name="Cell">
        <title>Large-Scale Comparative Analyses of Tick Genomes Elucidate Their Genetic Diversity and Vector Capacities.</title>
        <authorList>
            <consortium name="Tick Genome and Microbiome Consortium (TIGMIC)"/>
            <person name="Jia N."/>
            <person name="Wang J."/>
            <person name="Shi W."/>
            <person name="Du L."/>
            <person name="Sun Y."/>
            <person name="Zhan W."/>
            <person name="Jiang J.F."/>
            <person name="Wang Q."/>
            <person name="Zhang B."/>
            <person name="Ji P."/>
            <person name="Bell-Sakyi L."/>
            <person name="Cui X.M."/>
            <person name="Yuan T.T."/>
            <person name="Jiang B.G."/>
            <person name="Yang W.F."/>
            <person name="Lam T.T."/>
            <person name="Chang Q.C."/>
            <person name="Ding S.J."/>
            <person name="Wang X.J."/>
            <person name="Zhu J.G."/>
            <person name="Ruan X.D."/>
            <person name="Zhao L."/>
            <person name="Wei J.T."/>
            <person name="Ye R.Z."/>
            <person name="Que T.C."/>
            <person name="Du C.H."/>
            <person name="Zhou Y.H."/>
            <person name="Cheng J.X."/>
            <person name="Dai P.F."/>
            <person name="Guo W.B."/>
            <person name="Han X.H."/>
            <person name="Huang E.J."/>
            <person name="Li L.F."/>
            <person name="Wei W."/>
            <person name="Gao Y.C."/>
            <person name="Liu J.Z."/>
            <person name="Shao H.Z."/>
            <person name="Wang X."/>
            <person name="Wang C.C."/>
            <person name="Yang T.C."/>
            <person name="Huo Q.B."/>
            <person name="Li W."/>
            <person name="Chen H.Y."/>
            <person name="Chen S.E."/>
            <person name="Zhou L.G."/>
            <person name="Ni X.B."/>
            <person name="Tian J.H."/>
            <person name="Sheng Y."/>
            <person name="Liu T."/>
            <person name="Pan Y.S."/>
            <person name="Xia L.Y."/>
            <person name="Li J."/>
            <person name="Zhao F."/>
            <person name="Cao W.C."/>
        </authorList>
    </citation>
    <scope>NUCLEOTIDE SEQUENCE [LARGE SCALE GENOMIC DNA]</scope>
    <source>
        <strain evidence="1">HaeL-2018</strain>
    </source>
</reference>
<comment type="caution">
    <text evidence="1">The sequence shown here is derived from an EMBL/GenBank/DDBJ whole genome shotgun (WGS) entry which is preliminary data.</text>
</comment>
<protein>
    <submittedName>
        <fullName evidence="1">Uncharacterized protein</fullName>
    </submittedName>
</protein>
<evidence type="ECO:0000313" key="2">
    <source>
        <dbReference type="Proteomes" id="UP000821853"/>
    </source>
</evidence>
<accession>A0A9J6H1N5</accession>
<proteinExistence type="predicted"/>
<gene>
    <name evidence="1" type="ORF">HPB48_026640</name>
</gene>
<keyword evidence="2" id="KW-1185">Reference proteome</keyword>
<organism evidence="1 2">
    <name type="scientific">Haemaphysalis longicornis</name>
    <name type="common">Bush tick</name>
    <dbReference type="NCBI Taxonomy" id="44386"/>
    <lineage>
        <taxon>Eukaryota</taxon>
        <taxon>Metazoa</taxon>
        <taxon>Ecdysozoa</taxon>
        <taxon>Arthropoda</taxon>
        <taxon>Chelicerata</taxon>
        <taxon>Arachnida</taxon>
        <taxon>Acari</taxon>
        <taxon>Parasitiformes</taxon>
        <taxon>Ixodida</taxon>
        <taxon>Ixodoidea</taxon>
        <taxon>Ixodidae</taxon>
        <taxon>Haemaphysalinae</taxon>
        <taxon>Haemaphysalis</taxon>
    </lineage>
</organism>
<evidence type="ECO:0000313" key="1">
    <source>
        <dbReference type="EMBL" id="KAH9384631.1"/>
    </source>
</evidence>
<dbReference type="Proteomes" id="UP000821853">
    <property type="component" value="Unassembled WGS sequence"/>
</dbReference>
<dbReference type="VEuPathDB" id="VectorBase:HLOH_047071"/>